<gene>
    <name evidence="1" type="ORF">MNB_ARC-1_85</name>
</gene>
<organism evidence="1">
    <name type="scientific">hydrothermal vent metagenome</name>
    <dbReference type="NCBI Taxonomy" id="652676"/>
    <lineage>
        <taxon>unclassified sequences</taxon>
        <taxon>metagenomes</taxon>
        <taxon>ecological metagenomes</taxon>
    </lineage>
</organism>
<proteinExistence type="predicted"/>
<dbReference type="SUPFAM" id="SSF48695">
    <property type="entry name" value="Multiheme cytochromes"/>
    <property type="match status" value="1"/>
</dbReference>
<name>A0A3B1E6K6_9ZZZZ</name>
<reference evidence="1" key="1">
    <citation type="submission" date="2018-10" db="EMBL/GenBank/DDBJ databases">
        <authorList>
            <person name="Aoki K."/>
        </authorList>
    </citation>
    <scope>NUCLEOTIDE SEQUENCE</scope>
</reference>
<accession>A0A3B1E6K6</accession>
<dbReference type="AlphaFoldDB" id="A0A3B1E6K6"/>
<evidence type="ECO:0000313" key="1">
    <source>
        <dbReference type="EMBL" id="VAY87777.1"/>
    </source>
</evidence>
<dbReference type="InterPro" id="IPR036280">
    <property type="entry name" value="Multihaem_cyt_sf"/>
</dbReference>
<protein>
    <submittedName>
        <fullName evidence="1">Uncharacterized protein</fullName>
    </submittedName>
</protein>
<dbReference type="EMBL" id="UOYO01000035">
    <property type="protein sequence ID" value="VAY87777.1"/>
    <property type="molecule type" value="Genomic_DNA"/>
</dbReference>
<sequence>MQCTACHKMTLSNNWEEKINCKSCHKNISKTNHKKYHKKISCSACHSSWNISSYELNVFRDDTNNYAQWKRLKVQDDIYLEQFLTKALKNKNTTKPQMPDYITDELKNGVWYSGWLFRRWENFFLINDENKKIKIAKPMFQYNISYKDKNNNMILNNINKIENQKIEVFLPKVPHTITKKAKSCEMCHENKIMLDNNLINKDILKGKIMKGSPFSKKQLEKLASPYYKQQRAKLLHNF</sequence>